<evidence type="ECO:0000256" key="1">
    <source>
        <dbReference type="ARBA" id="ARBA00004418"/>
    </source>
</evidence>
<organism evidence="6 7">
    <name type="scientific">Candidatus Nitronereus thalassa</name>
    <dbReference type="NCBI Taxonomy" id="3020898"/>
    <lineage>
        <taxon>Bacteria</taxon>
        <taxon>Pseudomonadati</taxon>
        <taxon>Nitrospirota</taxon>
        <taxon>Nitrospiria</taxon>
        <taxon>Nitrospirales</taxon>
        <taxon>Nitrospiraceae</taxon>
        <taxon>Candidatus Nitronereus</taxon>
    </lineage>
</organism>
<protein>
    <submittedName>
        <fullName evidence="6">Tol-Pal system beta propeller repeat protein TolB</fullName>
    </submittedName>
</protein>
<evidence type="ECO:0000256" key="2">
    <source>
        <dbReference type="ARBA" id="ARBA00009820"/>
    </source>
</evidence>
<comment type="subcellular location">
    <subcellularLocation>
        <location evidence="1">Periplasm</location>
    </subcellularLocation>
</comment>
<name>A0ABU3KAY8_9BACT</name>
<sequence>MKIPKRFMCVIAALLGVGGVALFESKAADVFLETKRSEFQKIPIWVMGFGDGNAGADSGNPIGAQIAQILKADLTRSQVFEVVGEPISTLEFSQSHCQGTELLGKAKGSGATVSSWGRVGRKNSKLVMETCAFDGGSEDLALGKRYVGSPITFKLLRLMVHRWADELVSRYTGDPGIARTKIVYVAEDAKGNRDLFVMDYDGFGPKQITADQRLSLMPAWSPDQRHVAFTTYKKNNQEIVLLHLASGTKTTLVSAKSLNITPAFSPNGKLLAFASATEGNSDIYTLDLTTKDLLKLTFDSSADLSPAWSPNGREIAFTSDRGGRPQIYLMSADGSNVRRLTFEGQYNAAPAWSPRGDWIVYVCQLPQQGFKLCRITPDGQKRMQITSGPSSEIDDSPSWAPDGRHLVFSSTRGGTSHIYMVNVDGSGLEQLTTGGTHHSSPSWSPL</sequence>
<dbReference type="SUPFAM" id="SSF52964">
    <property type="entry name" value="TolB, N-terminal domain"/>
    <property type="match status" value="1"/>
</dbReference>
<accession>A0ABU3KAY8</accession>
<evidence type="ECO:0000256" key="3">
    <source>
        <dbReference type="ARBA" id="ARBA00022729"/>
    </source>
</evidence>
<dbReference type="SUPFAM" id="SSF69304">
    <property type="entry name" value="Tricorn protease N-terminal domain"/>
    <property type="match status" value="1"/>
</dbReference>
<dbReference type="InterPro" id="IPR011042">
    <property type="entry name" value="6-blade_b-propeller_TolB-like"/>
</dbReference>
<evidence type="ECO:0000256" key="4">
    <source>
        <dbReference type="ARBA" id="ARBA00022764"/>
    </source>
</evidence>
<dbReference type="RefSeq" id="WP_313834214.1">
    <property type="nucleotide sequence ID" value="NZ_JAQOUE010000001.1"/>
</dbReference>
<dbReference type="Gene3D" id="2.120.10.30">
    <property type="entry name" value="TolB, C-terminal domain"/>
    <property type="match status" value="2"/>
</dbReference>
<evidence type="ECO:0000256" key="5">
    <source>
        <dbReference type="SAM" id="SignalP"/>
    </source>
</evidence>
<dbReference type="Proteomes" id="UP001250932">
    <property type="component" value="Unassembled WGS sequence"/>
</dbReference>
<reference evidence="6 7" key="1">
    <citation type="journal article" date="2023" name="ISME J.">
        <title>Cultivation and genomic characterization of novel and ubiquitous marine nitrite-oxidizing bacteria from the Nitrospirales.</title>
        <authorList>
            <person name="Mueller A.J."/>
            <person name="Daebeler A."/>
            <person name="Herbold C.W."/>
            <person name="Kirkegaard R.H."/>
            <person name="Daims H."/>
        </authorList>
    </citation>
    <scope>NUCLEOTIDE SEQUENCE [LARGE SCALE GENOMIC DNA]</scope>
    <source>
        <strain evidence="6 7">EB</strain>
    </source>
</reference>
<gene>
    <name evidence="6" type="primary">tolB</name>
    <name evidence="6" type="ORF">PPG34_14935</name>
</gene>
<dbReference type="InterPro" id="IPR011659">
    <property type="entry name" value="WD40"/>
</dbReference>
<keyword evidence="7" id="KW-1185">Reference proteome</keyword>
<dbReference type="PANTHER" id="PTHR36842">
    <property type="entry name" value="PROTEIN TOLB HOMOLOG"/>
    <property type="match status" value="1"/>
</dbReference>
<dbReference type="Pfam" id="PF07676">
    <property type="entry name" value="PD40"/>
    <property type="match status" value="4"/>
</dbReference>
<evidence type="ECO:0000313" key="6">
    <source>
        <dbReference type="EMBL" id="MDT7043649.1"/>
    </source>
</evidence>
<keyword evidence="4" id="KW-0574">Periplasm</keyword>
<dbReference type="NCBIfam" id="TIGR02800">
    <property type="entry name" value="propeller_TolB"/>
    <property type="match status" value="1"/>
</dbReference>
<keyword evidence="3 5" id="KW-0732">Signal</keyword>
<evidence type="ECO:0000313" key="7">
    <source>
        <dbReference type="Proteomes" id="UP001250932"/>
    </source>
</evidence>
<dbReference type="Gene3D" id="3.40.50.10070">
    <property type="entry name" value="TolB, N-terminal domain"/>
    <property type="match status" value="1"/>
</dbReference>
<dbReference type="EMBL" id="JAQOUE010000001">
    <property type="protein sequence ID" value="MDT7043649.1"/>
    <property type="molecule type" value="Genomic_DNA"/>
</dbReference>
<proteinExistence type="inferred from homology"/>
<feature type="chain" id="PRO_5046196391" evidence="5">
    <location>
        <begin position="28"/>
        <end position="446"/>
    </location>
</feature>
<comment type="similarity">
    <text evidence="2">Belongs to the TolB family.</text>
</comment>
<dbReference type="PANTHER" id="PTHR36842:SF1">
    <property type="entry name" value="PROTEIN TOLB"/>
    <property type="match status" value="1"/>
</dbReference>
<feature type="signal peptide" evidence="5">
    <location>
        <begin position="1"/>
        <end position="27"/>
    </location>
</feature>
<comment type="caution">
    <text evidence="6">The sequence shown here is derived from an EMBL/GenBank/DDBJ whole genome shotgun (WGS) entry which is preliminary data.</text>
</comment>
<dbReference type="InterPro" id="IPR014167">
    <property type="entry name" value="Tol-Pal_TolB"/>
</dbReference>